<evidence type="ECO:0000259" key="2">
    <source>
        <dbReference type="Pfam" id="PF18291"/>
    </source>
</evidence>
<dbReference type="Proteomes" id="UP000033035">
    <property type="component" value="Unassembled WGS sequence"/>
</dbReference>
<name>A0A0F5JS35_9BACT</name>
<organism evidence="3 4">
    <name type="scientific">Parabacteroides gordonii MS-1 = DSM 23371</name>
    <dbReference type="NCBI Taxonomy" id="1203610"/>
    <lineage>
        <taxon>Bacteria</taxon>
        <taxon>Pseudomonadati</taxon>
        <taxon>Bacteroidota</taxon>
        <taxon>Bacteroidia</taxon>
        <taxon>Bacteroidales</taxon>
        <taxon>Tannerellaceae</taxon>
        <taxon>Parabacteroides</taxon>
    </lineage>
</organism>
<dbReference type="GO" id="GO:0003677">
    <property type="term" value="F:DNA binding"/>
    <property type="evidence" value="ECO:0007669"/>
    <property type="project" value="UniProtKB-KW"/>
</dbReference>
<dbReference type="RefSeq" id="WP_028728537.1">
    <property type="nucleotide sequence ID" value="NZ_AUAE01000032.1"/>
</dbReference>
<dbReference type="HOGENOM" id="CLU_078159_2_1_10"/>
<feature type="domain" description="HU" evidence="2">
    <location>
        <begin position="1"/>
        <end position="127"/>
    </location>
</feature>
<dbReference type="AlphaFoldDB" id="A0A0F5JS35"/>
<protein>
    <recommendedName>
        <fullName evidence="2">HU domain-containing protein</fullName>
    </recommendedName>
</protein>
<dbReference type="Gene3D" id="1.10.10.10">
    <property type="entry name" value="Winged helix-like DNA-binding domain superfamily/Winged helix DNA-binding domain"/>
    <property type="match status" value="1"/>
</dbReference>
<dbReference type="PATRIC" id="fig|1203610.3.peg.490"/>
<evidence type="ECO:0000313" key="3">
    <source>
        <dbReference type="EMBL" id="KKB60588.1"/>
    </source>
</evidence>
<sequence>MPAKYLFYKNPHSPHQTEEEEGVLHARIVEGQVLRFEKLCEKIADRSTFNEGEVKGLMTCFKEELILALKEGNPVEIDGIGLFSVTAKCPPIRNPKEIRAESIHFSKVVFRACKELKKEMNSMTFERATDYRRKDAYTPEQRQERILRYLSNHREVSSSDCMGVNVCSRYLAQGDLKRLREQGRIVRLGGPKVAVYVLPEKEDTK</sequence>
<gene>
    <name evidence="3" type="ORF">HMPREF1536_00469</name>
</gene>
<comment type="caution">
    <text evidence="3">The sequence shown here is derived from an EMBL/GenBank/DDBJ whole genome shotgun (WGS) entry which is preliminary data.</text>
</comment>
<accession>A0A0F5JS35</accession>
<dbReference type="SUPFAM" id="SSF47729">
    <property type="entry name" value="IHF-like DNA-binding proteins"/>
    <property type="match status" value="1"/>
</dbReference>
<reference evidence="3 4" key="1">
    <citation type="submission" date="2013-04" db="EMBL/GenBank/DDBJ databases">
        <title>The Genome Sequence of Parabacteroides gordonii DSM 23371.</title>
        <authorList>
            <consortium name="The Broad Institute Genomics Platform"/>
            <person name="Earl A."/>
            <person name="Ward D."/>
            <person name="Feldgarden M."/>
            <person name="Gevers D."/>
            <person name="Martens E."/>
            <person name="Sakamoto M."/>
            <person name="Benno Y."/>
            <person name="Suzuki N."/>
            <person name="Matsunaga N."/>
            <person name="Koshihara K."/>
            <person name="Seki M."/>
            <person name="Komiya H."/>
            <person name="Walker B."/>
            <person name="Young S."/>
            <person name="Zeng Q."/>
            <person name="Gargeya S."/>
            <person name="Fitzgerald M."/>
            <person name="Haas B."/>
            <person name="Abouelleil A."/>
            <person name="Allen A.W."/>
            <person name="Alvarado L."/>
            <person name="Arachchi H.M."/>
            <person name="Berlin A.M."/>
            <person name="Chapman S.B."/>
            <person name="Gainer-Dewar J."/>
            <person name="Goldberg J."/>
            <person name="Griggs A."/>
            <person name="Gujja S."/>
            <person name="Hansen M."/>
            <person name="Howarth C."/>
            <person name="Imamovic A."/>
            <person name="Ireland A."/>
            <person name="Larimer J."/>
            <person name="McCowan C."/>
            <person name="Murphy C."/>
            <person name="Pearson M."/>
            <person name="Poon T.W."/>
            <person name="Priest M."/>
            <person name="Roberts A."/>
            <person name="Saif S."/>
            <person name="Shea T."/>
            <person name="Sisk P."/>
            <person name="Sykes S."/>
            <person name="Wortman J."/>
            <person name="Nusbaum C."/>
            <person name="Birren B."/>
        </authorList>
    </citation>
    <scope>NUCLEOTIDE SEQUENCE [LARGE SCALE GENOMIC DNA]</scope>
    <source>
        <strain evidence="3 4">MS-1</strain>
    </source>
</reference>
<proteinExistence type="predicted"/>
<evidence type="ECO:0000256" key="1">
    <source>
        <dbReference type="ARBA" id="ARBA00023125"/>
    </source>
</evidence>
<dbReference type="Pfam" id="PF18291">
    <property type="entry name" value="HU-HIG"/>
    <property type="match status" value="1"/>
</dbReference>
<dbReference type="InterPro" id="IPR010992">
    <property type="entry name" value="IHF-like_DNA-bd_dom_sf"/>
</dbReference>
<dbReference type="EMBL" id="AQHW01000002">
    <property type="protein sequence ID" value="KKB60588.1"/>
    <property type="molecule type" value="Genomic_DNA"/>
</dbReference>
<dbReference type="Gene3D" id="4.10.520.10">
    <property type="entry name" value="IHF-like DNA-binding proteins"/>
    <property type="match status" value="1"/>
</dbReference>
<dbReference type="InterPro" id="IPR036388">
    <property type="entry name" value="WH-like_DNA-bd_sf"/>
</dbReference>
<dbReference type="InterPro" id="IPR041607">
    <property type="entry name" value="HU-HIG"/>
</dbReference>
<keyword evidence="4" id="KW-1185">Reference proteome</keyword>
<keyword evidence="1" id="KW-0238">DNA-binding</keyword>
<evidence type="ECO:0000313" key="4">
    <source>
        <dbReference type="Proteomes" id="UP000033035"/>
    </source>
</evidence>